<organism evidence="1 2">
    <name type="scientific">Nocardia beijingensis</name>
    <dbReference type="NCBI Taxonomy" id="95162"/>
    <lineage>
        <taxon>Bacteria</taxon>
        <taxon>Bacillati</taxon>
        <taxon>Actinomycetota</taxon>
        <taxon>Actinomycetes</taxon>
        <taxon>Mycobacteriales</taxon>
        <taxon>Nocardiaceae</taxon>
        <taxon>Nocardia</taxon>
    </lineage>
</organism>
<keyword evidence="2" id="KW-1185">Reference proteome</keyword>
<dbReference type="CDD" id="cd07812">
    <property type="entry name" value="SRPBCC"/>
    <property type="match status" value="1"/>
</dbReference>
<dbReference type="SUPFAM" id="SSF55961">
    <property type="entry name" value="Bet v1-like"/>
    <property type="match status" value="1"/>
</dbReference>
<reference evidence="1 2" key="1">
    <citation type="submission" date="2024-10" db="EMBL/GenBank/DDBJ databases">
        <title>The Natural Products Discovery Center: Release of the First 8490 Sequenced Strains for Exploring Actinobacteria Biosynthetic Diversity.</title>
        <authorList>
            <person name="Kalkreuter E."/>
            <person name="Kautsar S.A."/>
            <person name="Yang D."/>
            <person name="Bader C.D."/>
            <person name="Teijaro C.N."/>
            <person name="Fluegel L."/>
            <person name="Davis C.M."/>
            <person name="Simpson J.R."/>
            <person name="Lauterbach L."/>
            <person name="Steele A.D."/>
            <person name="Gui C."/>
            <person name="Meng S."/>
            <person name="Li G."/>
            <person name="Viehrig K."/>
            <person name="Ye F."/>
            <person name="Su P."/>
            <person name="Kiefer A.F."/>
            <person name="Nichols A."/>
            <person name="Cepeda A.J."/>
            <person name="Yan W."/>
            <person name="Fan B."/>
            <person name="Jiang Y."/>
            <person name="Adhikari A."/>
            <person name="Zheng C.-J."/>
            <person name="Schuster L."/>
            <person name="Cowan T.M."/>
            <person name="Smanski M.J."/>
            <person name="Chevrette M.G."/>
            <person name="De Carvalho L.P.S."/>
            <person name="Shen B."/>
        </authorList>
    </citation>
    <scope>NUCLEOTIDE SEQUENCE [LARGE SCALE GENOMIC DNA]</scope>
    <source>
        <strain evidence="1 2">NPDC019626</strain>
    </source>
</reference>
<accession>A0ABW7WNA0</accession>
<sequence length="151" mass="16887">MPKNLEASIDISAPPERVWAVVSDLKRMPEFSPQCVRMVALGSLKAGTWTINFNRQGKKFWPTTARIVRVEPNQAFAFRVNENRTVWSYTLEPTESGTRLIERRDVPNGTTWLSRRAIDAALGGEAPFEELLVRGMNETLGKIKTAVEAGA</sequence>
<dbReference type="InterPro" id="IPR019587">
    <property type="entry name" value="Polyketide_cyclase/dehydratase"/>
</dbReference>
<name>A0ABW7WNA0_9NOCA</name>
<dbReference type="EMBL" id="JBIRXV010000008">
    <property type="protein sequence ID" value="MFI2324464.1"/>
    <property type="molecule type" value="Genomic_DNA"/>
</dbReference>
<dbReference type="InterPro" id="IPR023393">
    <property type="entry name" value="START-like_dom_sf"/>
</dbReference>
<protein>
    <submittedName>
        <fullName evidence="1">SRPBCC family protein</fullName>
    </submittedName>
</protein>
<proteinExistence type="predicted"/>
<dbReference type="Gene3D" id="3.30.530.20">
    <property type="match status" value="1"/>
</dbReference>
<gene>
    <name evidence="1" type="ORF">ACH47G_28605</name>
</gene>
<evidence type="ECO:0000313" key="1">
    <source>
        <dbReference type="EMBL" id="MFI2324464.1"/>
    </source>
</evidence>
<dbReference type="Pfam" id="PF10604">
    <property type="entry name" value="Polyketide_cyc2"/>
    <property type="match status" value="1"/>
</dbReference>
<dbReference type="Proteomes" id="UP001611450">
    <property type="component" value="Unassembled WGS sequence"/>
</dbReference>
<dbReference type="RefSeq" id="WP_350906237.1">
    <property type="nucleotide sequence ID" value="NZ_JBEORE010000011.1"/>
</dbReference>
<evidence type="ECO:0000313" key="2">
    <source>
        <dbReference type="Proteomes" id="UP001611450"/>
    </source>
</evidence>
<comment type="caution">
    <text evidence="1">The sequence shown here is derived from an EMBL/GenBank/DDBJ whole genome shotgun (WGS) entry which is preliminary data.</text>
</comment>